<dbReference type="InterPro" id="IPR029058">
    <property type="entry name" value="AB_hydrolase_fold"/>
</dbReference>
<dbReference type="InterPro" id="IPR050261">
    <property type="entry name" value="FrsA_esterase"/>
</dbReference>
<accession>A0ABW6U057</accession>
<keyword evidence="2 5" id="KW-0378">Hydrolase</keyword>
<evidence type="ECO:0000259" key="4">
    <source>
        <dbReference type="Pfam" id="PF00326"/>
    </source>
</evidence>
<evidence type="ECO:0000313" key="5">
    <source>
        <dbReference type="EMBL" id="MFF4217004.1"/>
    </source>
</evidence>
<feature type="compositionally biased region" description="Polar residues" evidence="3">
    <location>
        <begin position="23"/>
        <end position="33"/>
    </location>
</feature>
<dbReference type="EMBL" id="JBIAUT010000003">
    <property type="protein sequence ID" value="MFF4217004.1"/>
    <property type="molecule type" value="Genomic_DNA"/>
</dbReference>
<sequence length="272" mass="27539">MTSATGENGKTGKTGRTREAGKTSETGVTTALTRTPAGKAVDVYGPPGGGTAPTVLLWHGMGPDERDIMRPVAEAAAAQGVVVLVPDWRSDAPDRGAAHLLGSLAFARERAADFGGDPGRLVVAGWSAGAGAAVATALRPDLTGGPRPVAVVGVAGRYDVPARTTGSVPVEDLARDPVAGLAHAAPVPVLLVHGTEDDQVDVRRSREFAAALRTRGLPVRLEEPATDHAGVLMSAYDPELGRLRASSAGHALEGGRATARVLAAAAKGIAAP</sequence>
<evidence type="ECO:0000256" key="3">
    <source>
        <dbReference type="SAM" id="MobiDB-lite"/>
    </source>
</evidence>
<dbReference type="RefSeq" id="WP_388626660.1">
    <property type="nucleotide sequence ID" value="NZ_JBIAUT010000003.1"/>
</dbReference>
<dbReference type="GO" id="GO:0016787">
    <property type="term" value="F:hydrolase activity"/>
    <property type="evidence" value="ECO:0007669"/>
    <property type="project" value="UniProtKB-KW"/>
</dbReference>
<feature type="region of interest" description="Disordered" evidence="3">
    <location>
        <begin position="1"/>
        <end position="46"/>
    </location>
</feature>
<dbReference type="EC" id="3.4.-.-" evidence="5"/>
<comment type="similarity">
    <text evidence="1">Belongs to the AB hydrolase superfamily.</text>
</comment>
<gene>
    <name evidence="5" type="ORF">ACFYZM_12100</name>
</gene>
<evidence type="ECO:0000313" key="6">
    <source>
        <dbReference type="Proteomes" id="UP001602123"/>
    </source>
</evidence>
<comment type="caution">
    <text evidence="5">The sequence shown here is derived from an EMBL/GenBank/DDBJ whole genome shotgun (WGS) entry which is preliminary data.</text>
</comment>
<dbReference type="PANTHER" id="PTHR22946">
    <property type="entry name" value="DIENELACTONE HYDROLASE DOMAIN-CONTAINING PROTEIN-RELATED"/>
    <property type="match status" value="1"/>
</dbReference>
<organism evidence="5 6">
    <name type="scientific">Streptomyces nondiastaticus</name>
    <dbReference type="NCBI Taxonomy" id="3154512"/>
    <lineage>
        <taxon>Bacteria</taxon>
        <taxon>Bacillati</taxon>
        <taxon>Actinomycetota</taxon>
        <taxon>Actinomycetes</taxon>
        <taxon>Kitasatosporales</taxon>
        <taxon>Streptomycetaceae</taxon>
        <taxon>Streptomyces</taxon>
    </lineage>
</organism>
<feature type="domain" description="Peptidase S9 prolyl oligopeptidase catalytic" evidence="4">
    <location>
        <begin position="105"/>
        <end position="222"/>
    </location>
</feature>
<dbReference type="PROSITE" id="PS00122">
    <property type="entry name" value="CARBOXYLESTERASE_B_1"/>
    <property type="match status" value="1"/>
</dbReference>
<dbReference type="Pfam" id="PF00326">
    <property type="entry name" value="Peptidase_S9"/>
    <property type="match status" value="1"/>
</dbReference>
<dbReference type="Gene3D" id="3.40.50.1820">
    <property type="entry name" value="alpha/beta hydrolase"/>
    <property type="match status" value="1"/>
</dbReference>
<proteinExistence type="inferred from homology"/>
<dbReference type="InterPro" id="IPR001375">
    <property type="entry name" value="Peptidase_S9_cat"/>
</dbReference>
<protein>
    <submittedName>
        <fullName evidence="5">Alpha/beta hydrolase family protein</fullName>
        <ecNumber evidence="5">3.4.-.-</ecNumber>
    </submittedName>
</protein>
<dbReference type="Proteomes" id="UP001602123">
    <property type="component" value="Unassembled WGS sequence"/>
</dbReference>
<dbReference type="InterPro" id="IPR019826">
    <property type="entry name" value="Carboxylesterase_B_AS"/>
</dbReference>
<keyword evidence="6" id="KW-1185">Reference proteome</keyword>
<reference evidence="5 6" key="1">
    <citation type="submission" date="2024-10" db="EMBL/GenBank/DDBJ databases">
        <title>The Natural Products Discovery Center: Release of the First 8490 Sequenced Strains for Exploring Actinobacteria Biosynthetic Diversity.</title>
        <authorList>
            <person name="Kalkreuter E."/>
            <person name="Kautsar S.A."/>
            <person name="Yang D."/>
            <person name="Bader C.D."/>
            <person name="Teijaro C.N."/>
            <person name="Fluegel L."/>
            <person name="Davis C.M."/>
            <person name="Simpson J.R."/>
            <person name="Lauterbach L."/>
            <person name="Steele A.D."/>
            <person name="Gui C."/>
            <person name="Meng S."/>
            <person name="Li G."/>
            <person name="Viehrig K."/>
            <person name="Ye F."/>
            <person name="Su P."/>
            <person name="Kiefer A.F."/>
            <person name="Nichols A."/>
            <person name="Cepeda A.J."/>
            <person name="Yan W."/>
            <person name="Fan B."/>
            <person name="Jiang Y."/>
            <person name="Adhikari A."/>
            <person name="Zheng C.-J."/>
            <person name="Schuster L."/>
            <person name="Cowan T.M."/>
            <person name="Smanski M.J."/>
            <person name="Chevrette M.G."/>
            <person name="De Carvalho L.P.S."/>
            <person name="Shen B."/>
        </authorList>
    </citation>
    <scope>NUCLEOTIDE SEQUENCE [LARGE SCALE GENOMIC DNA]</scope>
    <source>
        <strain evidence="5 6">NPDC001650</strain>
    </source>
</reference>
<name>A0ABW6U057_9ACTN</name>
<dbReference type="SUPFAM" id="SSF53474">
    <property type="entry name" value="alpha/beta-Hydrolases"/>
    <property type="match status" value="1"/>
</dbReference>
<evidence type="ECO:0000256" key="2">
    <source>
        <dbReference type="ARBA" id="ARBA00022801"/>
    </source>
</evidence>
<evidence type="ECO:0000256" key="1">
    <source>
        <dbReference type="ARBA" id="ARBA00008645"/>
    </source>
</evidence>